<comment type="caution">
    <text evidence="5">The sequence shown here is derived from an EMBL/GenBank/DDBJ whole genome shotgun (WGS) entry which is preliminary data.</text>
</comment>
<dbReference type="Proteomes" id="UP000277633">
    <property type="component" value="Unassembled WGS sequence"/>
</dbReference>
<evidence type="ECO:0000256" key="2">
    <source>
        <dbReference type="ARBA" id="ARBA00022679"/>
    </source>
</evidence>
<proteinExistence type="predicted"/>
<accession>A0A497JHB7</accession>
<dbReference type="Pfam" id="PF13439">
    <property type="entry name" value="Glyco_transf_4"/>
    <property type="match status" value="1"/>
</dbReference>
<keyword evidence="1" id="KW-0328">Glycosyltransferase</keyword>
<evidence type="ECO:0000313" key="6">
    <source>
        <dbReference type="Proteomes" id="UP000277633"/>
    </source>
</evidence>
<evidence type="ECO:0000256" key="1">
    <source>
        <dbReference type="ARBA" id="ARBA00022676"/>
    </source>
</evidence>
<dbReference type="GO" id="GO:0016757">
    <property type="term" value="F:glycosyltransferase activity"/>
    <property type="evidence" value="ECO:0007669"/>
    <property type="project" value="UniProtKB-KW"/>
</dbReference>
<dbReference type="EMBL" id="QMWO01000005">
    <property type="protein sequence ID" value="RLG70404.1"/>
    <property type="molecule type" value="Genomic_DNA"/>
</dbReference>
<gene>
    <name evidence="5" type="ORF">DRO07_00275</name>
</gene>
<evidence type="ECO:0000259" key="4">
    <source>
        <dbReference type="Pfam" id="PF13439"/>
    </source>
</evidence>
<feature type="domain" description="Glycosyltransferase subfamily 4-like N-terminal" evidence="4">
    <location>
        <begin position="16"/>
        <end position="209"/>
    </location>
</feature>
<dbReference type="Pfam" id="PF00534">
    <property type="entry name" value="Glycos_transf_1"/>
    <property type="match status" value="1"/>
</dbReference>
<dbReference type="PANTHER" id="PTHR12526:SF510">
    <property type="entry name" value="D-INOSITOL 3-PHOSPHATE GLYCOSYLTRANSFERASE"/>
    <property type="match status" value="1"/>
</dbReference>
<feature type="domain" description="Glycosyl transferase family 1" evidence="3">
    <location>
        <begin position="216"/>
        <end position="370"/>
    </location>
</feature>
<reference evidence="5 6" key="1">
    <citation type="submission" date="2018-06" db="EMBL/GenBank/DDBJ databases">
        <title>Extensive metabolic versatility and redundancy in microbially diverse, dynamic hydrothermal sediments.</title>
        <authorList>
            <person name="Dombrowski N."/>
            <person name="Teske A."/>
            <person name="Baker B.J."/>
        </authorList>
    </citation>
    <scope>NUCLEOTIDE SEQUENCE [LARGE SCALE GENOMIC DNA]</scope>
    <source>
        <strain evidence="5">B9_G13</strain>
    </source>
</reference>
<dbReference type="InterPro" id="IPR001296">
    <property type="entry name" value="Glyco_trans_1"/>
</dbReference>
<evidence type="ECO:0000313" key="5">
    <source>
        <dbReference type="EMBL" id="RLG70404.1"/>
    </source>
</evidence>
<sequence length="396" mass="44988">MRVLMLGWEFPPFKSGGLGTYLLGFTRELNKLGVKITFIMPYTGKKMNYDFIEIIQADGIESIAIASKLTPYASPTRAFYNSSGKTSTIASVYGWGFFQEVEYYNMRAVQIGSLVDCDLIHCHDWMTYPAGIALKRILKKPLVVTLHSTEFDRTGNICPNPLITSIERQGLLEADLVITVSNYEKKQLVERYGIPDEKIYVVHNAIDLDHYKRVPIEKYLSDKVVLFVGRLTIQKGCEFFLDAAKLVLEKVPNTRFVIVGSGDLMFNLIQKSIELGISDRVHFVGFDPDVRKYYSIADVFVMPSVSEPFGLTALEAMACNVPVIVSKQSGVSEVLRNCLKVDFWDVNELANKIISLLQYPPLHIELKENSHREIKRFRTWRNVAAECIELYKKVLS</sequence>
<organism evidence="5 6">
    <name type="scientific">Candidatus Iainarchaeum sp</name>
    <dbReference type="NCBI Taxonomy" id="3101447"/>
    <lineage>
        <taxon>Archaea</taxon>
        <taxon>Candidatus Iainarchaeota</taxon>
        <taxon>Candidatus Iainarchaeia</taxon>
        <taxon>Candidatus Iainarchaeales</taxon>
        <taxon>Candidatus Iainarchaeaceae</taxon>
        <taxon>Candidatus Iainarchaeum</taxon>
    </lineage>
</organism>
<protein>
    <submittedName>
        <fullName evidence="5">Glycosyltransferase family 1 protein</fullName>
    </submittedName>
</protein>
<dbReference type="CDD" id="cd03801">
    <property type="entry name" value="GT4_PimA-like"/>
    <property type="match status" value="1"/>
</dbReference>
<dbReference type="PANTHER" id="PTHR12526">
    <property type="entry name" value="GLYCOSYLTRANSFERASE"/>
    <property type="match status" value="1"/>
</dbReference>
<dbReference type="InterPro" id="IPR028098">
    <property type="entry name" value="Glyco_trans_4-like_N"/>
</dbReference>
<evidence type="ECO:0000259" key="3">
    <source>
        <dbReference type="Pfam" id="PF00534"/>
    </source>
</evidence>
<keyword evidence="2 5" id="KW-0808">Transferase</keyword>
<name>A0A497JHB7_9ARCH</name>
<dbReference type="SUPFAM" id="SSF53756">
    <property type="entry name" value="UDP-Glycosyltransferase/glycogen phosphorylase"/>
    <property type="match status" value="1"/>
</dbReference>
<dbReference type="Gene3D" id="3.40.50.2000">
    <property type="entry name" value="Glycogen Phosphorylase B"/>
    <property type="match status" value="2"/>
</dbReference>
<dbReference type="AlphaFoldDB" id="A0A497JHB7"/>